<dbReference type="Proteomes" id="UP001187221">
    <property type="component" value="Unassembled WGS sequence"/>
</dbReference>
<proteinExistence type="predicted"/>
<gene>
    <name evidence="1" type="ORF">NUTIK01_32880</name>
</gene>
<accession>A0ABQ6PB78</accession>
<keyword evidence="2" id="KW-1185">Reference proteome</keyword>
<protein>
    <submittedName>
        <fullName evidence="1">Uncharacterized protein</fullName>
    </submittedName>
</protein>
<dbReference type="EMBL" id="BTFW01000002">
    <property type="protein sequence ID" value="GMM62511.1"/>
    <property type="molecule type" value="Genomic_DNA"/>
</dbReference>
<comment type="caution">
    <text evidence="1">The sequence shown here is derived from an EMBL/GenBank/DDBJ whole genome shotgun (WGS) entry which is preliminary data.</text>
</comment>
<organism evidence="1 2">
    <name type="scientific">Novosphingobium pituita</name>
    <dbReference type="NCBI Taxonomy" id="3056842"/>
    <lineage>
        <taxon>Bacteria</taxon>
        <taxon>Pseudomonadati</taxon>
        <taxon>Pseudomonadota</taxon>
        <taxon>Alphaproteobacteria</taxon>
        <taxon>Sphingomonadales</taxon>
        <taxon>Sphingomonadaceae</taxon>
        <taxon>Novosphingobium</taxon>
    </lineage>
</organism>
<reference evidence="1 2" key="1">
    <citation type="submission" date="2023-06" db="EMBL/GenBank/DDBJ databases">
        <title>Draft genome sequence of Novosphingobium sp. strain IK01.</title>
        <authorList>
            <person name="Hatamoto M."/>
            <person name="Ikarashi T."/>
            <person name="Yamaguchi T."/>
        </authorList>
    </citation>
    <scope>NUCLEOTIDE SEQUENCE [LARGE SCALE GENOMIC DNA]</scope>
    <source>
        <strain evidence="1 2">IK01</strain>
    </source>
</reference>
<name>A0ABQ6PB78_9SPHN</name>
<evidence type="ECO:0000313" key="2">
    <source>
        <dbReference type="Proteomes" id="UP001187221"/>
    </source>
</evidence>
<evidence type="ECO:0000313" key="1">
    <source>
        <dbReference type="EMBL" id="GMM62511.1"/>
    </source>
</evidence>
<sequence>MRLEAMDMPVVSIQSIDQQMAACLPGLDNQWRARQLDVDPRLQQFGKRADQHVGGEAQAVERMDLDPIASLKRRSSLGKQIGQLAKAPVLRDNNKIVRVNLGFLFFDCRRSGCLGEKSNNSQSWSLIAART</sequence>